<dbReference type="InParanoid" id="K3WAR5"/>
<reference evidence="3" key="3">
    <citation type="submission" date="2015-02" db="UniProtKB">
        <authorList>
            <consortium name="EnsemblProtists"/>
        </authorList>
    </citation>
    <scope>IDENTIFICATION</scope>
    <source>
        <strain evidence="3">DAOM BR144</strain>
    </source>
</reference>
<dbReference type="AlphaFoldDB" id="K3WAR5"/>
<dbReference type="EMBL" id="GL376634">
    <property type="status" value="NOT_ANNOTATED_CDS"/>
    <property type="molecule type" value="Genomic_DNA"/>
</dbReference>
<dbReference type="eggNOG" id="ENOG502SHFH">
    <property type="taxonomic scope" value="Eukaryota"/>
</dbReference>
<protein>
    <submittedName>
        <fullName evidence="3">Uncharacterized protein</fullName>
    </submittedName>
</protein>
<organism evidence="3 4">
    <name type="scientific">Globisporangium ultimum (strain ATCC 200006 / CBS 805.95 / DAOM BR144)</name>
    <name type="common">Pythium ultimum</name>
    <dbReference type="NCBI Taxonomy" id="431595"/>
    <lineage>
        <taxon>Eukaryota</taxon>
        <taxon>Sar</taxon>
        <taxon>Stramenopiles</taxon>
        <taxon>Oomycota</taxon>
        <taxon>Peronosporomycetes</taxon>
        <taxon>Pythiales</taxon>
        <taxon>Pythiaceae</taxon>
        <taxon>Globisporangium</taxon>
    </lineage>
</organism>
<sequence>MDGTGGVVGANMGVSAAAAAAAAAAVAHAAAANSAFVNDVHGNGGDIDSLLSNDPDVGDKSRRLLEPYERHRAHDLRAECYRRGIRPIKKGPNANDNKNGYILLLRKYDGTATSTSTNGGGGNGGGGNGGGGGVMPMRDDDFDKRPHEDDDDDAAGDSSEDQLPSLVKKRKLPSAQQQGNSGTSTPTSGATGGNPSAGGNAGDLSSFYESAQSTLVPVLPMQYPNIVKPTNPTTDLEILSGIANTYTQNTVGDGQLCGTCRTVVTDQLMESIRLGKNKMQLQEYHKLMDQRDRDTIHLKEVLSVLADLRKAYREAQSDGINHDLLVELEDDIAFFQVLKERTKERMRLAMQETRERVANKSNSSSS</sequence>
<feature type="compositionally biased region" description="Gly residues" evidence="2">
    <location>
        <begin position="118"/>
        <end position="134"/>
    </location>
</feature>
<evidence type="ECO:0000313" key="3">
    <source>
        <dbReference type="EnsemblProtists" id="PYU1_T002056"/>
    </source>
</evidence>
<feature type="coiled-coil region" evidence="1">
    <location>
        <begin position="298"/>
        <end position="345"/>
    </location>
</feature>
<evidence type="ECO:0000313" key="4">
    <source>
        <dbReference type="Proteomes" id="UP000019132"/>
    </source>
</evidence>
<dbReference type="VEuPathDB" id="FungiDB:PYU1_G002054"/>
<dbReference type="EnsemblProtists" id="PYU1_T002056">
    <property type="protein sequence ID" value="PYU1_T002056"/>
    <property type="gene ID" value="PYU1_G002054"/>
</dbReference>
<keyword evidence="4" id="KW-1185">Reference proteome</keyword>
<accession>K3WAR5</accession>
<dbReference type="Proteomes" id="UP000019132">
    <property type="component" value="Unassembled WGS sequence"/>
</dbReference>
<feature type="compositionally biased region" description="Basic and acidic residues" evidence="2">
    <location>
        <begin position="137"/>
        <end position="148"/>
    </location>
</feature>
<feature type="region of interest" description="Disordered" evidence="2">
    <location>
        <begin position="113"/>
        <end position="205"/>
    </location>
</feature>
<dbReference type="OMA" id="QLQEWHK"/>
<feature type="compositionally biased region" description="Gly residues" evidence="2">
    <location>
        <begin position="190"/>
        <end position="201"/>
    </location>
</feature>
<evidence type="ECO:0000256" key="2">
    <source>
        <dbReference type="SAM" id="MobiDB-lite"/>
    </source>
</evidence>
<keyword evidence="1" id="KW-0175">Coiled coil</keyword>
<dbReference type="HOGENOM" id="CLU_078098_0_0_1"/>
<reference evidence="4" key="1">
    <citation type="journal article" date="2010" name="Genome Biol.">
        <title>Genome sequence of the necrotrophic plant pathogen Pythium ultimum reveals original pathogenicity mechanisms and effector repertoire.</title>
        <authorList>
            <person name="Levesque C.A."/>
            <person name="Brouwer H."/>
            <person name="Cano L."/>
            <person name="Hamilton J.P."/>
            <person name="Holt C."/>
            <person name="Huitema E."/>
            <person name="Raffaele S."/>
            <person name="Robideau G.P."/>
            <person name="Thines M."/>
            <person name="Win J."/>
            <person name="Zerillo M.M."/>
            <person name="Beakes G.W."/>
            <person name="Boore J.L."/>
            <person name="Busam D."/>
            <person name="Dumas B."/>
            <person name="Ferriera S."/>
            <person name="Fuerstenberg S.I."/>
            <person name="Gachon C.M."/>
            <person name="Gaulin E."/>
            <person name="Govers F."/>
            <person name="Grenville-Briggs L."/>
            <person name="Horner N."/>
            <person name="Hostetler J."/>
            <person name="Jiang R.H."/>
            <person name="Johnson J."/>
            <person name="Krajaejun T."/>
            <person name="Lin H."/>
            <person name="Meijer H.J."/>
            <person name="Moore B."/>
            <person name="Morris P."/>
            <person name="Phuntmart V."/>
            <person name="Puiu D."/>
            <person name="Shetty J."/>
            <person name="Stajich J.E."/>
            <person name="Tripathy S."/>
            <person name="Wawra S."/>
            <person name="van West P."/>
            <person name="Whitty B.R."/>
            <person name="Coutinho P.M."/>
            <person name="Henrissat B."/>
            <person name="Martin F."/>
            <person name="Thomas P.D."/>
            <person name="Tyler B.M."/>
            <person name="De Vries R.P."/>
            <person name="Kamoun S."/>
            <person name="Yandell M."/>
            <person name="Tisserat N."/>
            <person name="Buell C.R."/>
        </authorList>
    </citation>
    <scope>NUCLEOTIDE SEQUENCE</scope>
    <source>
        <strain evidence="4">DAOM:BR144</strain>
    </source>
</reference>
<name>K3WAR5_GLOUD</name>
<feature type="compositionally biased region" description="Acidic residues" evidence="2">
    <location>
        <begin position="149"/>
        <end position="160"/>
    </location>
</feature>
<evidence type="ECO:0000256" key="1">
    <source>
        <dbReference type="SAM" id="Coils"/>
    </source>
</evidence>
<feature type="compositionally biased region" description="Low complexity" evidence="2">
    <location>
        <begin position="179"/>
        <end position="189"/>
    </location>
</feature>
<reference evidence="4" key="2">
    <citation type="submission" date="2010-04" db="EMBL/GenBank/DDBJ databases">
        <authorList>
            <person name="Buell R."/>
            <person name="Hamilton J."/>
            <person name="Hostetler J."/>
        </authorList>
    </citation>
    <scope>NUCLEOTIDE SEQUENCE [LARGE SCALE GENOMIC DNA]</scope>
    <source>
        <strain evidence="4">DAOM:BR144</strain>
    </source>
</reference>
<proteinExistence type="predicted"/>